<feature type="transmembrane region" description="Helical" evidence="7">
    <location>
        <begin position="254"/>
        <end position="273"/>
    </location>
</feature>
<evidence type="ECO:0000256" key="2">
    <source>
        <dbReference type="ARBA" id="ARBA00022475"/>
    </source>
</evidence>
<proteinExistence type="inferred from homology"/>
<feature type="chain" id="PRO_5037481453" evidence="8">
    <location>
        <begin position="19"/>
        <end position="447"/>
    </location>
</feature>
<evidence type="ECO:0000256" key="8">
    <source>
        <dbReference type="SAM" id="SignalP"/>
    </source>
</evidence>
<dbReference type="RefSeq" id="WP_200391584.1">
    <property type="nucleotide sequence ID" value="NZ_JAENIO010000018.1"/>
</dbReference>
<dbReference type="Pfam" id="PF01618">
    <property type="entry name" value="MotA_ExbB"/>
    <property type="match status" value="1"/>
</dbReference>
<comment type="similarity">
    <text evidence="6">Belongs to the exbB/tolQ family.</text>
</comment>
<evidence type="ECO:0000313" key="11">
    <source>
        <dbReference type="Proteomes" id="UP000604083"/>
    </source>
</evidence>
<keyword evidence="5 7" id="KW-0472">Membrane</keyword>
<dbReference type="PANTHER" id="PTHR30625">
    <property type="entry name" value="PROTEIN TOLQ"/>
    <property type="match status" value="1"/>
</dbReference>
<protein>
    <submittedName>
        <fullName evidence="10">MotA/TolQ/ExbB proton channel family protein</fullName>
    </submittedName>
</protein>
<evidence type="ECO:0000256" key="1">
    <source>
        <dbReference type="ARBA" id="ARBA00004651"/>
    </source>
</evidence>
<dbReference type="PANTHER" id="PTHR30625:SF11">
    <property type="entry name" value="MOTA_TOLQ_EXBB PROTON CHANNEL DOMAIN-CONTAINING PROTEIN"/>
    <property type="match status" value="1"/>
</dbReference>
<feature type="transmembrane region" description="Helical" evidence="7">
    <location>
        <begin position="396"/>
        <end position="421"/>
    </location>
</feature>
<dbReference type="Proteomes" id="UP000604083">
    <property type="component" value="Unassembled WGS sequence"/>
</dbReference>
<gene>
    <name evidence="10" type="ORF">JIN78_08760</name>
</gene>
<feature type="signal peptide" evidence="8">
    <location>
        <begin position="1"/>
        <end position="18"/>
    </location>
</feature>
<feature type="domain" description="MotA/TolQ/ExbB proton channel" evidence="9">
    <location>
        <begin position="312"/>
        <end position="433"/>
    </location>
</feature>
<comment type="subcellular location">
    <subcellularLocation>
        <location evidence="1">Cell membrane</location>
        <topology evidence="1">Multi-pass membrane protein</topology>
    </subcellularLocation>
    <subcellularLocation>
        <location evidence="6">Membrane</location>
        <topology evidence="6">Multi-pass membrane protein</topology>
    </subcellularLocation>
</comment>
<evidence type="ECO:0000313" key="10">
    <source>
        <dbReference type="EMBL" id="MBK1834150.1"/>
    </source>
</evidence>
<dbReference type="InterPro" id="IPR002898">
    <property type="entry name" value="MotA_ExbB_proton_chnl"/>
</dbReference>
<comment type="caution">
    <text evidence="10">The sequence shown here is derived from an EMBL/GenBank/DDBJ whole genome shotgun (WGS) entry which is preliminary data.</text>
</comment>
<feature type="transmembrane region" description="Helical" evidence="7">
    <location>
        <begin position="352"/>
        <end position="376"/>
    </location>
</feature>
<accession>A0A934RU07</accession>
<keyword evidence="11" id="KW-1185">Reference proteome</keyword>
<keyword evidence="8" id="KW-0732">Signal</keyword>
<dbReference type="InterPro" id="IPR050790">
    <property type="entry name" value="ExbB/TolQ_transport"/>
</dbReference>
<keyword evidence="3 7" id="KW-0812">Transmembrane</keyword>
<keyword evidence="2" id="KW-1003">Cell membrane</keyword>
<evidence type="ECO:0000256" key="3">
    <source>
        <dbReference type="ARBA" id="ARBA00022692"/>
    </source>
</evidence>
<evidence type="ECO:0000256" key="6">
    <source>
        <dbReference type="RuleBase" id="RU004057"/>
    </source>
</evidence>
<dbReference type="AlphaFoldDB" id="A0A934RU07"/>
<dbReference type="EMBL" id="JAENIO010000018">
    <property type="protein sequence ID" value="MBK1834150.1"/>
    <property type="molecule type" value="Genomic_DNA"/>
</dbReference>
<dbReference type="GO" id="GO:0017038">
    <property type="term" value="P:protein import"/>
    <property type="evidence" value="ECO:0007669"/>
    <property type="project" value="TreeGrafter"/>
</dbReference>
<evidence type="ECO:0000256" key="5">
    <source>
        <dbReference type="ARBA" id="ARBA00023136"/>
    </source>
</evidence>
<reference evidence="10" key="1">
    <citation type="submission" date="2021-01" db="EMBL/GenBank/DDBJ databases">
        <title>Modified the classification status of verrucomicrobia.</title>
        <authorList>
            <person name="Feng X."/>
        </authorList>
    </citation>
    <scope>NUCLEOTIDE SEQUENCE</scope>
    <source>
        <strain evidence="10">KCTC 12986</strain>
    </source>
</reference>
<sequence>MSVSKICLFLLATHWATAQSQLTSEVQSDLASAQERLLAQREETAEAKQALGATLTEKQNELLVKRRQASIARRTQADNEAFLRSLRNKDFASTGAVEALNETLRGYGIQLQTRHLPGEPADPRLESAFNQNEDPSSALTERLALLELGLDRLEDALGGRTTPAEVTTDEAEIVSGEAIEFGPARWFVSADKSQAGSYTISKSGQVATLDSGDQKTALALQKGEEATATLDITGGKARALAAIRSGPLDLIKKGGAWVYPILLLAAGALFCAVRKFLELRQVQEPGETWLQEVVSLFQNGRTEEAVARAREAQHPIRRVLPAAMEVAGSNLEIAEDILFEHMITVKEHLRRWLPFIAVTAATAPLLGLLGTVSGLIRTFRVIAVEGTGEAQSISGGISEALITTLFGLSVAIPAFMAHALLARKAKGIEQNTERMTLCFLNHLRKQR</sequence>
<name>A0A934RU07_9BACT</name>
<organism evidence="10 11">
    <name type="scientific">Roseibacillus ishigakijimensis</name>
    <dbReference type="NCBI Taxonomy" id="454146"/>
    <lineage>
        <taxon>Bacteria</taxon>
        <taxon>Pseudomonadati</taxon>
        <taxon>Verrucomicrobiota</taxon>
        <taxon>Verrucomicrobiia</taxon>
        <taxon>Verrucomicrobiales</taxon>
        <taxon>Verrucomicrobiaceae</taxon>
        <taxon>Roseibacillus</taxon>
    </lineage>
</organism>
<evidence type="ECO:0000256" key="7">
    <source>
        <dbReference type="SAM" id="Phobius"/>
    </source>
</evidence>
<keyword evidence="4 7" id="KW-1133">Transmembrane helix</keyword>
<keyword evidence="6" id="KW-0813">Transport</keyword>
<evidence type="ECO:0000256" key="4">
    <source>
        <dbReference type="ARBA" id="ARBA00022989"/>
    </source>
</evidence>
<evidence type="ECO:0000259" key="9">
    <source>
        <dbReference type="Pfam" id="PF01618"/>
    </source>
</evidence>
<dbReference type="GO" id="GO:0005886">
    <property type="term" value="C:plasma membrane"/>
    <property type="evidence" value="ECO:0007669"/>
    <property type="project" value="UniProtKB-SubCell"/>
</dbReference>
<keyword evidence="6" id="KW-0653">Protein transport</keyword>